<dbReference type="AlphaFoldDB" id="A0A9Q1G5S0"/>
<protein>
    <submittedName>
        <fullName evidence="1">Uncharacterized protein</fullName>
    </submittedName>
</protein>
<organism evidence="1 2">
    <name type="scientific">Synaphobranchus kaupii</name>
    <name type="common">Kaup's arrowtooth eel</name>
    <dbReference type="NCBI Taxonomy" id="118154"/>
    <lineage>
        <taxon>Eukaryota</taxon>
        <taxon>Metazoa</taxon>
        <taxon>Chordata</taxon>
        <taxon>Craniata</taxon>
        <taxon>Vertebrata</taxon>
        <taxon>Euteleostomi</taxon>
        <taxon>Actinopterygii</taxon>
        <taxon>Neopterygii</taxon>
        <taxon>Teleostei</taxon>
        <taxon>Anguilliformes</taxon>
        <taxon>Synaphobranchidae</taxon>
        <taxon>Synaphobranchus</taxon>
    </lineage>
</organism>
<comment type="caution">
    <text evidence="1">The sequence shown here is derived from an EMBL/GenBank/DDBJ whole genome shotgun (WGS) entry which is preliminary data.</text>
</comment>
<dbReference type="Proteomes" id="UP001152622">
    <property type="component" value="Chromosome 2"/>
</dbReference>
<sequence length="71" mass="7448">MLFAFWGLQWAHAAPIVRPHSARRGGVGGWAGRWRDVAASKPPADLGIFFVPSSLGPADKGGLQPAASAPR</sequence>
<gene>
    <name evidence="1" type="ORF">SKAU_G00065780</name>
</gene>
<reference evidence="1" key="1">
    <citation type="journal article" date="2023" name="Science">
        <title>Genome structures resolve the early diversification of teleost fishes.</title>
        <authorList>
            <person name="Parey E."/>
            <person name="Louis A."/>
            <person name="Montfort J."/>
            <person name="Bouchez O."/>
            <person name="Roques C."/>
            <person name="Iampietro C."/>
            <person name="Lluch J."/>
            <person name="Castinel A."/>
            <person name="Donnadieu C."/>
            <person name="Desvignes T."/>
            <person name="Floi Bucao C."/>
            <person name="Jouanno E."/>
            <person name="Wen M."/>
            <person name="Mejri S."/>
            <person name="Dirks R."/>
            <person name="Jansen H."/>
            <person name="Henkel C."/>
            <person name="Chen W.J."/>
            <person name="Zahm M."/>
            <person name="Cabau C."/>
            <person name="Klopp C."/>
            <person name="Thompson A.W."/>
            <person name="Robinson-Rechavi M."/>
            <person name="Braasch I."/>
            <person name="Lecointre G."/>
            <person name="Bobe J."/>
            <person name="Postlethwait J.H."/>
            <person name="Berthelot C."/>
            <person name="Roest Crollius H."/>
            <person name="Guiguen Y."/>
        </authorList>
    </citation>
    <scope>NUCLEOTIDE SEQUENCE</scope>
    <source>
        <strain evidence="1">WJC10195</strain>
    </source>
</reference>
<evidence type="ECO:0000313" key="1">
    <source>
        <dbReference type="EMBL" id="KAJ8375998.1"/>
    </source>
</evidence>
<proteinExistence type="predicted"/>
<dbReference type="EMBL" id="JAINUF010000002">
    <property type="protein sequence ID" value="KAJ8375998.1"/>
    <property type="molecule type" value="Genomic_DNA"/>
</dbReference>
<name>A0A9Q1G5S0_SYNKA</name>
<accession>A0A9Q1G5S0</accession>
<evidence type="ECO:0000313" key="2">
    <source>
        <dbReference type="Proteomes" id="UP001152622"/>
    </source>
</evidence>
<keyword evidence="2" id="KW-1185">Reference proteome</keyword>